<organism evidence="2 3">
    <name type="scientific">Aquibium carbonis</name>
    <dbReference type="NCBI Taxonomy" id="2495581"/>
    <lineage>
        <taxon>Bacteria</taxon>
        <taxon>Pseudomonadati</taxon>
        <taxon>Pseudomonadota</taxon>
        <taxon>Alphaproteobacteria</taxon>
        <taxon>Hyphomicrobiales</taxon>
        <taxon>Phyllobacteriaceae</taxon>
        <taxon>Aquibium</taxon>
    </lineage>
</organism>
<dbReference type="PANTHER" id="PTHR23131">
    <property type="entry name" value="ENDORIBONUCLEASE LACTB2"/>
    <property type="match status" value="1"/>
</dbReference>
<dbReference type="Gene3D" id="3.60.15.10">
    <property type="entry name" value="Ribonuclease Z/Hydroxyacylglutathione hydrolase-like"/>
    <property type="match status" value="1"/>
</dbReference>
<accession>A0A429Z0E4</accession>
<reference evidence="2 3" key="1">
    <citation type="submission" date="2018-12" db="EMBL/GenBank/DDBJ databases">
        <title>Mesorhizobium carbonis sp. nov., isolated from coal mine water.</title>
        <authorList>
            <person name="Xin W."/>
            <person name="Xu Z."/>
            <person name="Xiang F."/>
            <person name="Zhang J."/>
            <person name="Xi L."/>
            <person name="Liu J."/>
        </authorList>
    </citation>
    <scope>NUCLEOTIDE SEQUENCE [LARGE SCALE GENOMIC DNA]</scope>
    <source>
        <strain evidence="2 3">B2.3</strain>
    </source>
</reference>
<dbReference type="InterPro" id="IPR036388">
    <property type="entry name" value="WH-like_DNA-bd_sf"/>
</dbReference>
<evidence type="ECO:0000259" key="1">
    <source>
        <dbReference type="SMART" id="SM00849"/>
    </source>
</evidence>
<dbReference type="SMART" id="SM00849">
    <property type="entry name" value="Lactamase_B"/>
    <property type="match status" value="1"/>
</dbReference>
<evidence type="ECO:0000313" key="2">
    <source>
        <dbReference type="EMBL" id="RST87130.1"/>
    </source>
</evidence>
<dbReference type="RefSeq" id="WP_126698691.1">
    <property type="nucleotide sequence ID" value="NZ_RWKW01000025.1"/>
</dbReference>
<name>A0A429Z0E4_9HYPH</name>
<comment type="caution">
    <text evidence="2">The sequence shown here is derived from an EMBL/GenBank/DDBJ whole genome shotgun (WGS) entry which is preliminary data.</text>
</comment>
<dbReference type="AlphaFoldDB" id="A0A429Z0E4"/>
<feature type="domain" description="Metallo-beta-lactamase" evidence="1">
    <location>
        <begin position="46"/>
        <end position="263"/>
    </location>
</feature>
<dbReference type="PANTHER" id="PTHR23131:SF4">
    <property type="entry name" value="METALLO-BETA-LACTAMASE SUPERFAMILY POTEIN"/>
    <property type="match status" value="1"/>
</dbReference>
<dbReference type="Pfam" id="PF21221">
    <property type="entry name" value="B_lactamase-like_C"/>
    <property type="match status" value="1"/>
</dbReference>
<evidence type="ECO:0000313" key="3">
    <source>
        <dbReference type="Proteomes" id="UP000278398"/>
    </source>
</evidence>
<dbReference type="Gene3D" id="1.10.10.10">
    <property type="entry name" value="Winged helix-like DNA-binding domain superfamily/Winged helix DNA-binding domain"/>
    <property type="match status" value="1"/>
</dbReference>
<dbReference type="SUPFAM" id="SSF56281">
    <property type="entry name" value="Metallo-hydrolase/oxidoreductase"/>
    <property type="match status" value="1"/>
</dbReference>
<dbReference type="GO" id="GO:0016787">
    <property type="term" value="F:hydrolase activity"/>
    <property type="evidence" value="ECO:0007669"/>
    <property type="project" value="UniProtKB-KW"/>
</dbReference>
<sequence length="351" mass="38376">MPGRTASIPQSGLSFPHAAPPPTGEVVEIAPGILWTRIPLPFRLDHVNIFLIEDGDGWAVVDTGISNQPTREVWDALVAGPLAGRRLTRLIVTHYHPDHIGLAGWLCERFDIPLLTSQTAYLGCINISLSPGAMEAKPYRDFYLRHGMSEETAAIVSTQGHGYLRMVTPLPMSFGRLVAGDTLVIGGRRFDVLSGDGHAPEQIMLHAPDDNVFLAADQVLAKITPNISVWAVDPEGDPLGLYIRSLNAIRDRIPADALVLPGHQLPFFGLNARCAELIAHHEERCERLAEACAKGPGSVAELLPAIFPRPLDPHQLSFAFSEVHAHVNYMLRRGQLAWEDPRAPMLRAVIA</sequence>
<gene>
    <name evidence="2" type="ORF">EJC49_06700</name>
</gene>
<dbReference type="Proteomes" id="UP000278398">
    <property type="component" value="Unassembled WGS sequence"/>
</dbReference>
<dbReference type="InterPro" id="IPR050662">
    <property type="entry name" value="Sec-metab_biosynth-thioest"/>
</dbReference>
<dbReference type="EMBL" id="RWKW01000025">
    <property type="protein sequence ID" value="RST87130.1"/>
    <property type="molecule type" value="Genomic_DNA"/>
</dbReference>
<keyword evidence="2" id="KW-0378">Hydrolase</keyword>
<proteinExistence type="predicted"/>
<dbReference type="Pfam" id="PF00753">
    <property type="entry name" value="Lactamase_B"/>
    <property type="match status" value="1"/>
</dbReference>
<dbReference type="InterPro" id="IPR001279">
    <property type="entry name" value="Metallo-B-lactamas"/>
</dbReference>
<dbReference type="InterPro" id="IPR048933">
    <property type="entry name" value="B_lactamase-like_C"/>
</dbReference>
<keyword evidence="3" id="KW-1185">Reference proteome</keyword>
<dbReference type="OrthoDB" id="2971563at2"/>
<protein>
    <submittedName>
        <fullName evidence="2">MBL fold metallo-hydrolase</fullName>
    </submittedName>
</protein>
<dbReference type="InterPro" id="IPR036866">
    <property type="entry name" value="RibonucZ/Hydroxyglut_hydro"/>
</dbReference>